<feature type="region of interest" description="Disordered" evidence="1">
    <location>
        <begin position="153"/>
        <end position="184"/>
    </location>
</feature>
<reference evidence="2" key="1">
    <citation type="journal article" date="2020" name="New Phytol.">
        <title>Comparative genomics reveals dynamic genome evolution in host specialist ectomycorrhizal fungi.</title>
        <authorList>
            <person name="Lofgren L.A."/>
            <person name="Nguyen N.H."/>
            <person name="Vilgalys R."/>
            <person name="Ruytinx J."/>
            <person name="Liao H.L."/>
            <person name="Branco S."/>
            <person name="Kuo A."/>
            <person name="LaButti K."/>
            <person name="Lipzen A."/>
            <person name="Andreopoulos W."/>
            <person name="Pangilinan J."/>
            <person name="Riley R."/>
            <person name="Hundley H."/>
            <person name="Na H."/>
            <person name="Barry K."/>
            <person name="Grigoriev I.V."/>
            <person name="Stajich J.E."/>
            <person name="Kennedy P.G."/>
        </authorList>
    </citation>
    <scope>NUCLEOTIDE SEQUENCE</scope>
    <source>
        <strain evidence="2">S12</strain>
    </source>
</reference>
<dbReference type="AlphaFoldDB" id="A0A9P7AE93"/>
<keyword evidence="3" id="KW-1185">Reference proteome</keyword>
<evidence type="ECO:0000256" key="1">
    <source>
        <dbReference type="SAM" id="MobiDB-lite"/>
    </source>
</evidence>
<feature type="compositionally biased region" description="Basic residues" evidence="1">
    <location>
        <begin position="98"/>
        <end position="110"/>
    </location>
</feature>
<sequence>MPPRRRALNIPQTSSPATVAPPANTPQTLSPATVAPVNTPQILSPAAAAPVNTPQTLPSDAAAPVNTPQTLPPAAAIPPVAASLTAAPRIAVTEALRNPRKTRRPTKKQRGGAAPRAGPSHAADDGEFINLDVIDDVNEEDDDHLLTPVEVACTGPSPLQTLTGSDTTRSNPLATGRRTKQSGSEVHHFFTKDATSGQRVCTPCV</sequence>
<name>A0A9P7AE93_9AGAM</name>
<dbReference type="OrthoDB" id="2669347at2759"/>
<accession>A0A9P7AE93</accession>
<organism evidence="2 3">
    <name type="scientific">Suillus plorans</name>
    <dbReference type="NCBI Taxonomy" id="116603"/>
    <lineage>
        <taxon>Eukaryota</taxon>
        <taxon>Fungi</taxon>
        <taxon>Dikarya</taxon>
        <taxon>Basidiomycota</taxon>
        <taxon>Agaricomycotina</taxon>
        <taxon>Agaricomycetes</taxon>
        <taxon>Agaricomycetidae</taxon>
        <taxon>Boletales</taxon>
        <taxon>Suillineae</taxon>
        <taxon>Suillaceae</taxon>
        <taxon>Suillus</taxon>
    </lineage>
</organism>
<comment type="caution">
    <text evidence="2">The sequence shown here is derived from an EMBL/GenBank/DDBJ whole genome shotgun (WGS) entry which is preliminary data.</text>
</comment>
<protein>
    <submittedName>
        <fullName evidence="2">Uncharacterized protein</fullName>
    </submittedName>
</protein>
<evidence type="ECO:0000313" key="3">
    <source>
        <dbReference type="Proteomes" id="UP000719766"/>
    </source>
</evidence>
<dbReference type="GeneID" id="64594455"/>
<proteinExistence type="predicted"/>
<feature type="region of interest" description="Disordered" evidence="1">
    <location>
        <begin position="91"/>
        <end position="127"/>
    </location>
</feature>
<dbReference type="RefSeq" id="XP_041154871.1">
    <property type="nucleotide sequence ID" value="XM_041300691.1"/>
</dbReference>
<feature type="compositionally biased region" description="Polar residues" evidence="1">
    <location>
        <begin position="157"/>
        <end position="173"/>
    </location>
</feature>
<feature type="region of interest" description="Disordered" evidence="1">
    <location>
        <begin position="1"/>
        <end position="76"/>
    </location>
</feature>
<feature type="compositionally biased region" description="Polar residues" evidence="1">
    <location>
        <begin position="25"/>
        <end position="42"/>
    </location>
</feature>
<dbReference type="Proteomes" id="UP000719766">
    <property type="component" value="Unassembled WGS sequence"/>
</dbReference>
<dbReference type="EMBL" id="JABBWE010000078">
    <property type="protein sequence ID" value="KAG1787525.1"/>
    <property type="molecule type" value="Genomic_DNA"/>
</dbReference>
<evidence type="ECO:0000313" key="2">
    <source>
        <dbReference type="EMBL" id="KAG1787525.1"/>
    </source>
</evidence>
<gene>
    <name evidence="2" type="ORF">HD556DRAFT_1312712</name>
</gene>